<dbReference type="InterPro" id="IPR009081">
    <property type="entry name" value="PP-bd_ACP"/>
</dbReference>
<evidence type="ECO:0000259" key="4">
    <source>
        <dbReference type="PROSITE" id="PS50075"/>
    </source>
</evidence>
<dbReference type="CDD" id="cd17651">
    <property type="entry name" value="A_NRPS_VisG_like"/>
    <property type="match status" value="1"/>
</dbReference>
<dbReference type="Gene3D" id="3.40.50.980">
    <property type="match status" value="2"/>
</dbReference>
<dbReference type="Gene3D" id="1.10.1200.10">
    <property type="entry name" value="ACP-like"/>
    <property type="match status" value="1"/>
</dbReference>
<organism evidence="5 6">
    <name type="scientific">Streptomyces tricolor</name>
    <dbReference type="NCBI Taxonomy" id="68277"/>
    <lineage>
        <taxon>Bacteria</taxon>
        <taxon>Bacillati</taxon>
        <taxon>Actinomycetota</taxon>
        <taxon>Actinomycetes</taxon>
        <taxon>Kitasatosporales</taxon>
        <taxon>Streptomycetaceae</taxon>
        <taxon>Streptomyces</taxon>
        <taxon>Streptomyces violaceoruber group</taxon>
    </lineage>
</organism>
<dbReference type="SUPFAM" id="SSF56801">
    <property type="entry name" value="Acetyl-CoA synthetase-like"/>
    <property type="match status" value="1"/>
</dbReference>
<dbReference type="EMBL" id="JAKKZF010000196">
    <property type="protein sequence ID" value="MCG0068113.1"/>
    <property type="molecule type" value="Genomic_DNA"/>
</dbReference>
<dbReference type="InterPro" id="IPR020845">
    <property type="entry name" value="AMP-binding_CS"/>
</dbReference>
<comment type="cofactor">
    <cofactor evidence="1">
        <name>pantetheine 4'-phosphate</name>
        <dbReference type="ChEBI" id="CHEBI:47942"/>
    </cofactor>
</comment>
<feature type="domain" description="Carrier" evidence="4">
    <location>
        <begin position="12"/>
        <end position="87"/>
    </location>
</feature>
<dbReference type="InterPro" id="IPR020806">
    <property type="entry name" value="PKS_PP-bd"/>
</dbReference>
<dbReference type="InterPro" id="IPR010071">
    <property type="entry name" value="AA_adenyl_dom"/>
</dbReference>
<dbReference type="Pfam" id="PF00668">
    <property type="entry name" value="Condensation"/>
    <property type="match status" value="1"/>
</dbReference>
<evidence type="ECO:0000256" key="3">
    <source>
        <dbReference type="ARBA" id="ARBA00022553"/>
    </source>
</evidence>
<reference evidence="5 6" key="1">
    <citation type="submission" date="2022-01" db="EMBL/GenBank/DDBJ databases">
        <title>Draft Genome Sequences of Seven Type Strains of the Genus Streptomyces.</title>
        <authorList>
            <person name="Aziz S."/>
            <person name="Coretto E."/>
            <person name="Chronakova A."/>
            <person name="Sproer C."/>
            <person name="Huber K."/>
            <person name="Nouioui I."/>
            <person name="Gross H."/>
        </authorList>
    </citation>
    <scope>NUCLEOTIDE SEQUENCE [LARGE SCALE GENOMIC DNA]</scope>
    <source>
        <strain evidence="5 6">DSM 41685</strain>
    </source>
</reference>
<keyword evidence="6" id="KW-1185">Reference proteome</keyword>
<proteinExistence type="predicted"/>
<evidence type="ECO:0000313" key="6">
    <source>
        <dbReference type="Proteomes" id="UP001299012"/>
    </source>
</evidence>
<dbReference type="SMART" id="SM00823">
    <property type="entry name" value="PKS_PP"/>
    <property type="match status" value="2"/>
</dbReference>
<dbReference type="InterPro" id="IPR023213">
    <property type="entry name" value="CAT-like_dom_sf"/>
</dbReference>
<dbReference type="NCBIfam" id="TIGR01733">
    <property type="entry name" value="AA-adenyl-dom"/>
    <property type="match status" value="1"/>
</dbReference>
<dbReference type="SUPFAM" id="SSF52777">
    <property type="entry name" value="CoA-dependent acyltransferases"/>
    <property type="match status" value="2"/>
</dbReference>
<dbReference type="Gene3D" id="2.30.38.10">
    <property type="entry name" value="Luciferase, Domain 3"/>
    <property type="match status" value="1"/>
</dbReference>
<dbReference type="CDD" id="cd19540">
    <property type="entry name" value="LCL_NRPS-like"/>
    <property type="match status" value="1"/>
</dbReference>
<dbReference type="Gene3D" id="3.40.50.1820">
    <property type="entry name" value="alpha/beta hydrolase"/>
    <property type="match status" value="1"/>
</dbReference>
<dbReference type="PANTHER" id="PTHR45527">
    <property type="entry name" value="NONRIBOSOMAL PEPTIDE SYNTHETASE"/>
    <property type="match status" value="1"/>
</dbReference>
<dbReference type="Gene3D" id="3.30.559.30">
    <property type="entry name" value="Nonribosomal peptide synthetase, condensation domain"/>
    <property type="match status" value="1"/>
</dbReference>
<dbReference type="Pfam" id="PF13193">
    <property type="entry name" value="AMP-binding_C"/>
    <property type="match status" value="1"/>
</dbReference>
<dbReference type="InterPro" id="IPR001242">
    <property type="entry name" value="Condensation_dom"/>
</dbReference>
<dbReference type="Pfam" id="PF00501">
    <property type="entry name" value="AMP-binding"/>
    <property type="match status" value="1"/>
</dbReference>
<dbReference type="Pfam" id="PF00550">
    <property type="entry name" value="PP-binding"/>
    <property type="match status" value="2"/>
</dbReference>
<dbReference type="PROSITE" id="PS00012">
    <property type="entry name" value="PHOSPHOPANTETHEINE"/>
    <property type="match status" value="2"/>
</dbReference>
<dbReference type="InterPro" id="IPR045851">
    <property type="entry name" value="AMP-bd_C_sf"/>
</dbReference>
<dbReference type="PANTHER" id="PTHR45527:SF1">
    <property type="entry name" value="FATTY ACID SYNTHASE"/>
    <property type="match status" value="1"/>
</dbReference>
<evidence type="ECO:0000313" key="5">
    <source>
        <dbReference type="EMBL" id="MCG0068113.1"/>
    </source>
</evidence>
<dbReference type="PROSITE" id="PS00455">
    <property type="entry name" value="AMP_BINDING"/>
    <property type="match status" value="1"/>
</dbReference>
<evidence type="ECO:0000256" key="1">
    <source>
        <dbReference type="ARBA" id="ARBA00001957"/>
    </source>
</evidence>
<dbReference type="InterPro" id="IPR029058">
    <property type="entry name" value="AB_hydrolase_fold"/>
</dbReference>
<dbReference type="Proteomes" id="UP001299012">
    <property type="component" value="Unassembled WGS sequence"/>
</dbReference>
<protein>
    <submittedName>
        <fullName evidence="5">Amino acid adenylation domain-containing protein</fullName>
    </submittedName>
</protein>
<keyword evidence="2" id="KW-0596">Phosphopantetheine</keyword>
<sequence>TPHTDTTPQRRRTPNPHEEILTTLFAQTLGTDHLDPDANFFDLGGHSLSAVRLLSRIRTTLGTELTVRDLFEAPTAAALARRLASPSAGARMPLAPAERPDRIPLSPAQRRLWFLQRLEGPNATYNVPLALRLKGELDLSALREALGDLVERHESLRTVFPEADGTPYQHIRDGDAARPVVEVVELDATALDAALTRAVAHAFELATEIPLRATLFVLGPDEHVLLLLAHHIASDGWSTDPLAHDLSVAYAARRAGRAPDWEPLPVQYADYTLWQRRLLGEESDPESLISRQIDHWRTTLAGLPEQLQLPTDRPRPAVAGYRGEDVDFAWDAELHEGIARLAREHQVTVFMVLHAALAALLTRLGAGTDIPIGTPVAGRTDDALEDLVGFFVNTLVLRTDTSGDPSFTELLARVRETDLAAYAHQDVPFERLVEIVNPTRSLAHHPLFQVMLVLANKVEGDFAMEGLAVSDAEFDAFAAKFDLTFHMGERHHEDGRAAGITGALEFATDLFDRDTARELAARWERLLRAVVADPSRPVGEADLLSPPERLRVLADWNDTAREVPRETLPELLSAQAARTPDAVAVEDGTVALTYRDLDARANRLAHELIARGIGPERYVAIGLPRSAELVVAIVAVLKAGAAYLPVDPGYPAERVAYMLRNATPACLLTDGRTAAALPDTGALPRLLLDEPGTVAALNGRPDRTPTDADRVTALLPAHPAYVIYTSGSTGRPKGVVMPGGALVNLLSWHRGSIPGGPGRRVAQFTAVSFDVSVQEILSALLHGSTLVVPDDDVRRDPAAFARWLDEQRVNELYAPNLVIGAVSEEAAAQGLDLPELTDIAQAGEALVLGDALRALAVRRPRRLHNHYGPTETHAATSYTFPGEVADWPDTAPVGHPIWNARVYVLDERLRPVPAGVPGELYVAGAQLARGYLDRPGLTAERFVADPFGPAGTRMYRTGDLARWRGDGRLEYLGRADDQVKLRGFRIEPGEISSVLAAHPGVRGAAVLVREDRPGDQRLVAYVVPADGAAPEAADLRAHAAGRLPDHMVPSAFVVLDALPLTPNGKLDRRALPVPGTAAAVSSRQPRDPGEESLCAIFAKVLGLPGVGIDDSFFDLGGHSLLATRLVNQVRAELGVELPIRAVFEAPTVAALNAHVTGARKKRVRPALRPMPRSGE</sequence>
<dbReference type="InterPro" id="IPR006162">
    <property type="entry name" value="Ppantetheine_attach_site"/>
</dbReference>
<feature type="domain" description="Carrier" evidence="4">
    <location>
        <begin position="1084"/>
        <end position="1159"/>
    </location>
</feature>
<gene>
    <name evidence="5" type="ORF">L0F81_33440</name>
</gene>
<dbReference type="InterPro" id="IPR025110">
    <property type="entry name" value="AMP-bd_C"/>
</dbReference>
<dbReference type="PROSITE" id="PS50075">
    <property type="entry name" value="CARRIER"/>
    <property type="match status" value="2"/>
</dbReference>
<dbReference type="SUPFAM" id="SSF47336">
    <property type="entry name" value="ACP-like"/>
    <property type="match status" value="2"/>
</dbReference>
<accession>A0ABS9JRA9</accession>
<dbReference type="InterPro" id="IPR036736">
    <property type="entry name" value="ACP-like_sf"/>
</dbReference>
<dbReference type="InterPro" id="IPR000873">
    <property type="entry name" value="AMP-dep_synth/lig_dom"/>
</dbReference>
<keyword evidence="3" id="KW-0597">Phosphoprotein</keyword>
<comment type="caution">
    <text evidence="5">The sequence shown here is derived from an EMBL/GenBank/DDBJ whole genome shotgun (WGS) entry which is preliminary data.</text>
</comment>
<feature type="non-terminal residue" evidence="5">
    <location>
        <position position="1"/>
    </location>
</feature>
<name>A0ABS9JRA9_9ACTN</name>
<evidence type="ECO:0000256" key="2">
    <source>
        <dbReference type="ARBA" id="ARBA00022450"/>
    </source>
</evidence>
<dbReference type="Gene3D" id="3.30.559.10">
    <property type="entry name" value="Chloramphenicol acetyltransferase-like domain"/>
    <property type="match status" value="1"/>
</dbReference>
<dbReference type="Gene3D" id="3.30.300.30">
    <property type="match status" value="1"/>
</dbReference>